<dbReference type="AlphaFoldDB" id="A0A1I5BYV9"/>
<accession>A0A1I5BYV9</accession>
<keyword evidence="1" id="KW-0812">Transmembrane</keyword>
<dbReference type="Pfam" id="PF08279">
    <property type="entry name" value="HTH_11"/>
    <property type="match status" value="1"/>
</dbReference>
<keyword evidence="5" id="KW-1185">Reference proteome</keyword>
<dbReference type="Gene3D" id="1.10.10.10">
    <property type="entry name" value="Winged helix-like DNA-binding domain superfamily/Winged helix DNA-binding domain"/>
    <property type="match status" value="1"/>
</dbReference>
<dbReference type="InterPro" id="IPR013196">
    <property type="entry name" value="HTH_11"/>
</dbReference>
<evidence type="ECO:0000256" key="1">
    <source>
        <dbReference type="SAM" id="Phobius"/>
    </source>
</evidence>
<dbReference type="InterPro" id="IPR026881">
    <property type="entry name" value="WYL_dom"/>
</dbReference>
<dbReference type="InterPro" id="IPR036388">
    <property type="entry name" value="WH-like_DNA-bd_sf"/>
</dbReference>
<sequence>MTRSIRMFDIIQILRSARAAVTARALADELEVTPRTIYRDVAALQAMRVPIEGEAGVGYVLRAGFDLPPLMFTSEELEALYVGMALLHRTGDAGLERAARRAGDKIATALPGGAPQVPLHVSGWNRISQDGAEAARLRGYIRDETEVEIAYLDLEEHQTNRVIRPLALIYYIDVVVLIAWCTLRQDFRRFRIDRILECAPNGRRFLAEGAALRDRWEKLNALP</sequence>
<feature type="transmembrane region" description="Helical" evidence="1">
    <location>
        <begin position="162"/>
        <end position="183"/>
    </location>
</feature>
<gene>
    <name evidence="4" type="ORF">SAMN04487859_10927</name>
</gene>
<feature type="domain" description="WYL" evidence="3">
    <location>
        <begin position="136"/>
        <end position="198"/>
    </location>
</feature>
<evidence type="ECO:0000259" key="2">
    <source>
        <dbReference type="Pfam" id="PF08279"/>
    </source>
</evidence>
<evidence type="ECO:0000313" key="5">
    <source>
        <dbReference type="Proteomes" id="UP000198599"/>
    </source>
</evidence>
<protein>
    <submittedName>
        <fullName evidence="4">WYL domain-containing protein</fullName>
    </submittedName>
</protein>
<dbReference type="Pfam" id="PF13280">
    <property type="entry name" value="WYL"/>
    <property type="match status" value="1"/>
</dbReference>
<dbReference type="PANTHER" id="PTHR34580:SF3">
    <property type="entry name" value="PROTEIN PAFB"/>
    <property type="match status" value="1"/>
</dbReference>
<dbReference type="RefSeq" id="WP_092837442.1">
    <property type="nucleotide sequence ID" value="NZ_FOVP01000009.1"/>
</dbReference>
<dbReference type="STRING" id="1005928.SAMN04487859_10927"/>
<proteinExistence type="predicted"/>
<dbReference type="OrthoDB" id="9807255at2"/>
<reference evidence="5" key="1">
    <citation type="submission" date="2016-10" db="EMBL/GenBank/DDBJ databases">
        <authorList>
            <person name="Varghese N."/>
            <person name="Submissions S."/>
        </authorList>
    </citation>
    <scope>NUCLEOTIDE SEQUENCE [LARGE SCALE GENOMIC DNA]</scope>
    <source>
        <strain evidence="5">DSM 28463</strain>
    </source>
</reference>
<keyword evidence="1" id="KW-1133">Transmembrane helix</keyword>
<dbReference type="Proteomes" id="UP000198599">
    <property type="component" value="Unassembled WGS sequence"/>
</dbReference>
<dbReference type="SUPFAM" id="SSF46785">
    <property type="entry name" value="Winged helix' DNA-binding domain"/>
    <property type="match status" value="1"/>
</dbReference>
<evidence type="ECO:0000259" key="3">
    <source>
        <dbReference type="Pfam" id="PF13280"/>
    </source>
</evidence>
<name>A0A1I5BYV9_9RHOB</name>
<feature type="domain" description="Helix-turn-helix type 11" evidence="2">
    <location>
        <begin position="6"/>
        <end position="59"/>
    </location>
</feature>
<dbReference type="EMBL" id="FOVP01000009">
    <property type="protein sequence ID" value="SFN79893.1"/>
    <property type="molecule type" value="Genomic_DNA"/>
</dbReference>
<dbReference type="InterPro" id="IPR036390">
    <property type="entry name" value="WH_DNA-bd_sf"/>
</dbReference>
<evidence type="ECO:0000313" key="4">
    <source>
        <dbReference type="EMBL" id="SFN79893.1"/>
    </source>
</evidence>
<dbReference type="InterPro" id="IPR051534">
    <property type="entry name" value="CBASS_pafABC_assoc_protein"/>
</dbReference>
<dbReference type="PANTHER" id="PTHR34580">
    <property type="match status" value="1"/>
</dbReference>
<keyword evidence="1" id="KW-0472">Membrane</keyword>
<dbReference type="PROSITE" id="PS52050">
    <property type="entry name" value="WYL"/>
    <property type="match status" value="1"/>
</dbReference>
<organism evidence="4 5">
    <name type="scientific">Roseovarius lutimaris</name>
    <dbReference type="NCBI Taxonomy" id="1005928"/>
    <lineage>
        <taxon>Bacteria</taxon>
        <taxon>Pseudomonadati</taxon>
        <taxon>Pseudomonadota</taxon>
        <taxon>Alphaproteobacteria</taxon>
        <taxon>Rhodobacterales</taxon>
        <taxon>Roseobacteraceae</taxon>
        <taxon>Roseovarius</taxon>
    </lineage>
</organism>